<keyword evidence="5 8" id="KW-1133">Transmembrane helix</keyword>
<protein>
    <submittedName>
        <fullName evidence="9">DUF2029 domain-containing protein</fullName>
    </submittedName>
    <submittedName>
        <fullName evidence="10">Glycosyltransferase 87 family protein</fullName>
    </submittedName>
</protein>
<dbReference type="AlphaFoldDB" id="A0A8T7M5B5"/>
<feature type="transmembrane region" description="Helical" evidence="8">
    <location>
        <begin position="182"/>
        <end position="207"/>
    </location>
</feature>
<comment type="similarity">
    <text evidence="7">Belongs to the glycosyltransferase 87 family.</text>
</comment>
<dbReference type="Proteomes" id="UP001431572">
    <property type="component" value="Chromosome 2"/>
</dbReference>
<feature type="transmembrane region" description="Helical" evidence="8">
    <location>
        <begin position="397"/>
        <end position="418"/>
    </location>
</feature>
<evidence type="ECO:0000313" key="12">
    <source>
        <dbReference type="Proteomes" id="UP001431572"/>
    </source>
</evidence>
<keyword evidence="3" id="KW-0808">Transferase</keyword>
<evidence type="ECO:0000313" key="11">
    <source>
        <dbReference type="Proteomes" id="UP000521676"/>
    </source>
</evidence>
<dbReference type="EMBL" id="JACATZ010000003">
    <property type="protein sequence ID" value="NWJ47317.1"/>
    <property type="molecule type" value="Genomic_DNA"/>
</dbReference>
<evidence type="ECO:0000256" key="5">
    <source>
        <dbReference type="ARBA" id="ARBA00022989"/>
    </source>
</evidence>
<evidence type="ECO:0000256" key="1">
    <source>
        <dbReference type="ARBA" id="ARBA00004651"/>
    </source>
</evidence>
<feature type="transmembrane region" description="Helical" evidence="8">
    <location>
        <begin position="80"/>
        <end position="98"/>
    </location>
</feature>
<comment type="subcellular location">
    <subcellularLocation>
        <location evidence="1">Cell membrane</location>
        <topology evidence="1">Multi-pass membrane protein</topology>
    </subcellularLocation>
</comment>
<organism evidence="9 11">
    <name type="scientific">Candidatus Chlorohelix allophototropha</name>
    <dbReference type="NCBI Taxonomy" id="3003348"/>
    <lineage>
        <taxon>Bacteria</taxon>
        <taxon>Bacillati</taxon>
        <taxon>Chloroflexota</taxon>
        <taxon>Chloroflexia</taxon>
        <taxon>Candidatus Chloroheliales</taxon>
        <taxon>Candidatus Chloroheliaceae</taxon>
        <taxon>Candidatus Chlorohelix</taxon>
    </lineage>
</organism>
<dbReference type="RefSeq" id="WP_341471120.1">
    <property type="nucleotide sequence ID" value="NZ_CP128400.1"/>
</dbReference>
<evidence type="ECO:0000256" key="7">
    <source>
        <dbReference type="ARBA" id="ARBA00024033"/>
    </source>
</evidence>
<feature type="transmembrane region" description="Helical" evidence="8">
    <location>
        <begin position="105"/>
        <end position="123"/>
    </location>
</feature>
<evidence type="ECO:0000256" key="6">
    <source>
        <dbReference type="ARBA" id="ARBA00023136"/>
    </source>
</evidence>
<feature type="transmembrane region" description="Helical" evidence="8">
    <location>
        <begin position="135"/>
        <end position="154"/>
    </location>
</feature>
<sequence length="432" mass="48874">MQTYSEVRGLIRSLSPGYNFRRDWMVLASVGALTIAFLVFTIGHGIMPTPDDVDLYYQYANRILGGAVPYHNFNLEYPPFALPFFIFPAIFSNSVGAFSPTRYILLFQAQSYLLTLGTLYLVWNLLRKVYPSLKINWRIFYFGFSSLLICLYIFRRFDIAATFLVALALYMLYIWQKPGWGGAILGLAAAAKLYPAVLLPVMLIYFWRGKGDREFALRTCVGFVMAGSITTLPFVLSGFPGILEFLKYHSERGVQIESLFASIIWLGSEFGLTNAVSSVDHGSVNFASPWGSTLASLSTLLTVGGLLAFYGYLWWITRSGGRKLRSDWVFQASTIAVFWFIILNKVLSPQYLIWLLPFVVFWRGSQALVYFAALSLSFIAFPFMVLGVVALDWQAMLVILIRNVLLLILFILTVRGFIRISGFPPLLRKRSE</sequence>
<evidence type="ECO:0000256" key="3">
    <source>
        <dbReference type="ARBA" id="ARBA00022679"/>
    </source>
</evidence>
<feature type="transmembrane region" description="Helical" evidence="8">
    <location>
        <begin position="367"/>
        <end position="390"/>
    </location>
</feature>
<dbReference type="Proteomes" id="UP000521676">
    <property type="component" value="Unassembled WGS sequence"/>
</dbReference>
<reference evidence="10" key="2">
    <citation type="journal article" date="2024" name="Nature">
        <title>Anoxygenic phototroph of the Chloroflexota uses a type I reaction centre.</title>
        <authorList>
            <person name="Tsuji J.M."/>
            <person name="Shaw N.A."/>
            <person name="Nagashima S."/>
            <person name="Venkiteswaran J.J."/>
            <person name="Schiff S.L."/>
            <person name="Watanabe T."/>
            <person name="Fukui M."/>
            <person name="Hanada S."/>
            <person name="Tank M."/>
            <person name="Neufeld J.D."/>
        </authorList>
    </citation>
    <scope>NUCLEOTIDE SEQUENCE</scope>
    <source>
        <strain evidence="10">L227-S17</strain>
    </source>
</reference>
<feature type="transmembrane region" description="Helical" evidence="8">
    <location>
        <begin position="159"/>
        <end position="176"/>
    </location>
</feature>
<evidence type="ECO:0000313" key="9">
    <source>
        <dbReference type="EMBL" id="NWJ47317.1"/>
    </source>
</evidence>
<keyword evidence="2" id="KW-1003">Cell membrane</keyword>
<keyword evidence="4 8" id="KW-0812">Transmembrane</keyword>
<feature type="transmembrane region" description="Helical" evidence="8">
    <location>
        <begin position="24"/>
        <end position="47"/>
    </location>
</feature>
<feature type="transmembrane region" description="Helical" evidence="8">
    <location>
        <begin position="219"/>
        <end position="243"/>
    </location>
</feature>
<proteinExistence type="inferred from homology"/>
<accession>A0A8T7M5B5</accession>
<evidence type="ECO:0000256" key="8">
    <source>
        <dbReference type="SAM" id="Phobius"/>
    </source>
</evidence>
<dbReference type="EMBL" id="CP128400">
    <property type="protein sequence ID" value="WJW69235.1"/>
    <property type="molecule type" value="Genomic_DNA"/>
</dbReference>
<feature type="transmembrane region" description="Helical" evidence="8">
    <location>
        <begin position="294"/>
        <end position="316"/>
    </location>
</feature>
<evidence type="ECO:0000256" key="4">
    <source>
        <dbReference type="ARBA" id="ARBA00022692"/>
    </source>
</evidence>
<evidence type="ECO:0000256" key="2">
    <source>
        <dbReference type="ARBA" id="ARBA00022475"/>
    </source>
</evidence>
<evidence type="ECO:0000313" key="10">
    <source>
        <dbReference type="EMBL" id="WJW69235.1"/>
    </source>
</evidence>
<keyword evidence="12" id="KW-1185">Reference proteome</keyword>
<keyword evidence="6 8" id="KW-0472">Membrane</keyword>
<name>A0A8T7M5B5_9CHLR</name>
<dbReference type="Pfam" id="PF09594">
    <property type="entry name" value="GT87"/>
    <property type="match status" value="1"/>
</dbReference>
<dbReference type="InterPro" id="IPR018584">
    <property type="entry name" value="GT87"/>
</dbReference>
<gene>
    <name evidence="9" type="ORF">HXX08_15770</name>
    <name evidence="10" type="ORF">OZ401_002835</name>
</gene>
<reference evidence="9 11" key="1">
    <citation type="submission" date="2020-06" db="EMBL/GenBank/DDBJ databases">
        <title>Anoxygenic phototrophic Chloroflexota member uses a Type I reaction center.</title>
        <authorList>
            <person name="Tsuji J.M."/>
            <person name="Shaw N.A."/>
            <person name="Nagashima S."/>
            <person name="Venkiteswaran J."/>
            <person name="Schiff S.L."/>
            <person name="Hanada S."/>
            <person name="Tank M."/>
            <person name="Neufeld J.D."/>
        </authorList>
    </citation>
    <scope>NUCLEOTIDE SEQUENCE [LARGE SCALE GENOMIC DNA]</scope>
    <source>
        <strain evidence="9">L227-S17</strain>
    </source>
</reference>
<dbReference type="GO" id="GO:0016758">
    <property type="term" value="F:hexosyltransferase activity"/>
    <property type="evidence" value="ECO:0007669"/>
    <property type="project" value="InterPro"/>
</dbReference>
<dbReference type="GO" id="GO:0005886">
    <property type="term" value="C:plasma membrane"/>
    <property type="evidence" value="ECO:0007669"/>
    <property type="project" value="UniProtKB-SubCell"/>
</dbReference>